<keyword evidence="5 7" id="KW-0732">Signal</keyword>
<evidence type="ECO:0000256" key="7">
    <source>
        <dbReference type="RuleBase" id="RU367102"/>
    </source>
</evidence>
<dbReference type="Proteomes" id="UP000712600">
    <property type="component" value="Unassembled WGS sequence"/>
</dbReference>
<evidence type="ECO:0000256" key="2">
    <source>
        <dbReference type="ARBA" id="ARBA00008127"/>
    </source>
</evidence>
<name>A0A3N6RKH9_BRACR</name>
<comment type="caution">
    <text evidence="8">The sequence shown here is derived from an EMBL/GenBank/DDBJ whole genome shotgun (WGS) entry which is preliminary data.</text>
</comment>
<dbReference type="EMBL" id="QGKX02000004">
    <property type="protein sequence ID" value="KAF3598743.1"/>
    <property type="molecule type" value="Genomic_DNA"/>
</dbReference>
<evidence type="ECO:0000256" key="4">
    <source>
        <dbReference type="ARBA" id="ARBA00022525"/>
    </source>
</evidence>
<feature type="chain" id="PRO_5043076975" description="Epidermal patterning factor-like protein" evidence="7">
    <location>
        <begin position="35"/>
        <end position="118"/>
    </location>
</feature>
<evidence type="ECO:0000256" key="5">
    <source>
        <dbReference type="ARBA" id="ARBA00022729"/>
    </source>
</evidence>
<evidence type="ECO:0000313" key="8">
    <source>
        <dbReference type="EMBL" id="KAF2539992.1"/>
    </source>
</evidence>
<dbReference type="EMBL" id="QGKW02002005">
    <property type="protein sequence ID" value="KAF2539992.1"/>
    <property type="molecule type" value="Genomic_DNA"/>
</dbReference>
<sequence length="118" mass="12959">MGALRRRGRRRFIFAALATFALLHLFLAASTVSAERIKSIVNPGGWLGQRTGSDFHGHLTGNKRFGGPGSSPPTCRSKCGKCQPCTPVHVPIQPGMSIPLEYYPEAWRCKCSDKLFMP</sequence>
<evidence type="ECO:0000256" key="1">
    <source>
        <dbReference type="ARBA" id="ARBA00004613"/>
    </source>
</evidence>
<dbReference type="Pfam" id="PF17181">
    <property type="entry name" value="EPF"/>
    <property type="match status" value="1"/>
</dbReference>
<proteinExistence type="inferred from homology"/>
<comment type="function">
    <text evidence="7">Controls stomatal patterning.</text>
</comment>
<reference evidence="9" key="1">
    <citation type="submission" date="2019-12" db="EMBL/GenBank/DDBJ databases">
        <title>Genome sequencing and annotation of Brassica cretica.</title>
        <authorList>
            <person name="Studholme D.J."/>
            <person name="Sarris P."/>
        </authorList>
    </citation>
    <scope>NUCLEOTIDE SEQUENCE</scope>
    <source>
        <strain evidence="9">PFS-109/04</strain>
        <tissue evidence="9">Leaf</tissue>
    </source>
</reference>
<comment type="subcellular location">
    <subcellularLocation>
        <location evidence="1 7">Secreted</location>
    </subcellularLocation>
</comment>
<dbReference type="PANTHER" id="PTHR33109:SF55">
    <property type="entry name" value="EPIDERMAL PATTERNING FACTOR-LIKE PROTEIN 4-RELATED"/>
    <property type="match status" value="1"/>
</dbReference>
<evidence type="ECO:0000313" key="10">
    <source>
        <dbReference type="Proteomes" id="UP000712281"/>
    </source>
</evidence>
<dbReference type="InterPro" id="IPR039455">
    <property type="entry name" value="EPFL"/>
</dbReference>
<reference evidence="8" key="2">
    <citation type="submission" date="2019-12" db="EMBL/GenBank/DDBJ databases">
        <title>Genome sequencing and annotation of Brassica cretica.</title>
        <authorList>
            <person name="Studholme D.J."/>
            <person name="Sarris P.F."/>
        </authorList>
    </citation>
    <scope>NUCLEOTIDE SEQUENCE</scope>
    <source>
        <strain evidence="8">PFS-001/15</strain>
        <tissue evidence="8">Leaf</tissue>
    </source>
</reference>
<keyword evidence="4 7" id="KW-0964">Secreted</keyword>
<keyword evidence="6" id="KW-1015">Disulfide bond</keyword>
<dbReference type="GO" id="GO:0010052">
    <property type="term" value="P:guard cell differentiation"/>
    <property type="evidence" value="ECO:0007669"/>
    <property type="project" value="UniProtKB-UniRule"/>
</dbReference>
<comment type="similarity">
    <text evidence="2 7">Belongs to the plant cysteine rich small secretory peptide family. Epidermal patterning factor subfamily.</text>
</comment>
<organism evidence="8 10">
    <name type="scientific">Brassica cretica</name>
    <name type="common">Mustard</name>
    <dbReference type="NCBI Taxonomy" id="69181"/>
    <lineage>
        <taxon>Eukaryota</taxon>
        <taxon>Viridiplantae</taxon>
        <taxon>Streptophyta</taxon>
        <taxon>Embryophyta</taxon>
        <taxon>Tracheophyta</taxon>
        <taxon>Spermatophyta</taxon>
        <taxon>Magnoliopsida</taxon>
        <taxon>eudicotyledons</taxon>
        <taxon>Gunneridae</taxon>
        <taxon>Pentapetalae</taxon>
        <taxon>rosids</taxon>
        <taxon>malvids</taxon>
        <taxon>Brassicales</taxon>
        <taxon>Brassicaceae</taxon>
        <taxon>Brassiceae</taxon>
        <taxon>Brassica</taxon>
    </lineage>
</organism>
<feature type="signal peptide" evidence="7">
    <location>
        <begin position="1"/>
        <end position="34"/>
    </location>
</feature>
<dbReference type="GO" id="GO:0005576">
    <property type="term" value="C:extracellular region"/>
    <property type="evidence" value="ECO:0007669"/>
    <property type="project" value="UniProtKB-SubCell"/>
</dbReference>
<evidence type="ECO:0000256" key="6">
    <source>
        <dbReference type="ARBA" id="ARBA00023157"/>
    </source>
</evidence>
<dbReference type="PANTHER" id="PTHR33109">
    <property type="entry name" value="EPIDERMAL PATTERNING FACTOR-LIKE PROTEIN 4"/>
    <property type="match status" value="1"/>
</dbReference>
<protein>
    <recommendedName>
        <fullName evidence="7">Epidermal patterning factor-like protein</fullName>
    </recommendedName>
</protein>
<accession>A0A3N6RKH9</accession>
<gene>
    <name evidence="8" type="ORF">F2Q68_00030704</name>
    <name evidence="9" type="ORF">F2Q69_00034710</name>
</gene>
<evidence type="ECO:0000256" key="3">
    <source>
        <dbReference type="ARBA" id="ARBA00022473"/>
    </source>
</evidence>
<keyword evidence="3 7" id="KW-0217">Developmental protein</keyword>
<dbReference type="Proteomes" id="UP000712281">
    <property type="component" value="Unassembled WGS sequence"/>
</dbReference>
<evidence type="ECO:0000313" key="9">
    <source>
        <dbReference type="EMBL" id="KAF3598743.1"/>
    </source>
</evidence>
<dbReference type="AlphaFoldDB" id="A0A3N6RKH9"/>